<name>A0A9N9H4C0_FUNMO</name>
<sequence>ASDRVALQTWTFESYHNYNVILRRKLKKLISDFIKKYRLTKVKQPTVQQVTFNLFVQENLLNKEVIDAVKDLNNITVDMKIFAADRRDVLQKLDIRTLLNLN</sequence>
<accession>A0A9N9H4C0</accession>
<dbReference type="AlphaFoldDB" id="A0A9N9H4C0"/>
<proteinExistence type="predicted"/>
<protein>
    <submittedName>
        <fullName evidence="1">6738_t:CDS:1</fullName>
    </submittedName>
</protein>
<gene>
    <name evidence="1" type="ORF">FMOSSE_LOCUS11776</name>
</gene>
<evidence type="ECO:0000313" key="1">
    <source>
        <dbReference type="EMBL" id="CAG8657471.1"/>
    </source>
</evidence>
<evidence type="ECO:0000313" key="2">
    <source>
        <dbReference type="Proteomes" id="UP000789375"/>
    </source>
</evidence>
<dbReference type="Proteomes" id="UP000789375">
    <property type="component" value="Unassembled WGS sequence"/>
</dbReference>
<reference evidence="1" key="1">
    <citation type="submission" date="2021-06" db="EMBL/GenBank/DDBJ databases">
        <authorList>
            <person name="Kallberg Y."/>
            <person name="Tangrot J."/>
            <person name="Rosling A."/>
        </authorList>
    </citation>
    <scope>NUCLEOTIDE SEQUENCE</scope>
    <source>
        <strain evidence="1">87-6 pot B 2015</strain>
    </source>
</reference>
<organism evidence="1 2">
    <name type="scientific">Funneliformis mosseae</name>
    <name type="common">Endomycorrhizal fungus</name>
    <name type="synonym">Glomus mosseae</name>
    <dbReference type="NCBI Taxonomy" id="27381"/>
    <lineage>
        <taxon>Eukaryota</taxon>
        <taxon>Fungi</taxon>
        <taxon>Fungi incertae sedis</taxon>
        <taxon>Mucoromycota</taxon>
        <taxon>Glomeromycotina</taxon>
        <taxon>Glomeromycetes</taxon>
        <taxon>Glomerales</taxon>
        <taxon>Glomeraceae</taxon>
        <taxon>Funneliformis</taxon>
    </lineage>
</organism>
<feature type="non-terminal residue" evidence="1">
    <location>
        <position position="102"/>
    </location>
</feature>
<dbReference type="EMBL" id="CAJVPP010004937">
    <property type="protein sequence ID" value="CAG8657471.1"/>
    <property type="molecule type" value="Genomic_DNA"/>
</dbReference>
<keyword evidence="2" id="KW-1185">Reference proteome</keyword>
<comment type="caution">
    <text evidence="1">The sequence shown here is derived from an EMBL/GenBank/DDBJ whole genome shotgun (WGS) entry which is preliminary data.</text>
</comment>